<keyword evidence="3 7" id="KW-0812">Transmembrane</keyword>
<protein>
    <submittedName>
        <fullName evidence="8">Uncharacterized protein</fullName>
    </submittedName>
</protein>
<evidence type="ECO:0000313" key="8">
    <source>
        <dbReference type="EMBL" id="KAF2743834.1"/>
    </source>
</evidence>
<keyword evidence="4 7" id="KW-1133">Transmembrane helix</keyword>
<evidence type="ECO:0000256" key="2">
    <source>
        <dbReference type="ARBA" id="ARBA00009530"/>
    </source>
</evidence>
<gene>
    <name evidence="8" type="ORF">M011DRAFT_489375</name>
</gene>
<name>A0A6A6V285_9PLEO</name>
<evidence type="ECO:0000256" key="4">
    <source>
        <dbReference type="ARBA" id="ARBA00022989"/>
    </source>
</evidence>
<evidence type="ECO:0000256" key="1">
    <source>
        <dbReference type="ARBA" id="ARBA00004370"/>
    </source>
</evidence>
<accession>A0A6A6V285</accession>
<dbReference type="Pfam" id="PF01679">
    <property type="entry name" value="Pmp3"/>
    <property type="match status" value="1"/>
</dbReference>
<dbReference type="Proteomes" id="UP000799440">
    <property type="component" value="Unassembled WGS sequence"/>
</dbReference>
<comment type="subcellular location">
    <subcellularLocation>
        <location evidence="1">Membrane</location>
    </subcellularLocation>
</comment>
<sequence length="357" mass="39165">MPTRTATDTGSRKLTMGHYVVLQIVAIMAPPAVVLLRPRPDRPHHRDLWRNVVLWLALWIPAVIHASLYLLDEYRISRGRDPHCFQARATTVSTAPSLSAESNHTLHNIERLVEAMMKSPTYRGHQAGCPQCMNCDRCFRQHVLHEASRLRADPASRGTSQPPTGTTTPHQTAENRDVQPSTRPPSVASERSGPADHSQAVPNSIATGRAIPTDHTCARRGSVATERTLPTDHSIARPTSVATDRTTAVPPDHSRQQHRGEGHHVKGCMCRGCIVGHPPGGSGGHVRGCVCHLCDRQPVPTFQRGRYGYDIWTPSRRQPPHYGSRASPAASMYEYPDFEDSVAVAGVVPNAGFYVAN</sequence>
<reference evidence="8" key="1">
    <citation type="journal article" date="2020" name="Stud. Mycol.">
        <title>101 Dothideomycetes genomes: a test case for predicting lifestyles and emergence of pathogens.</title>
        <authorList>
            <person name="Haridas S."/>
            <person name="Albert R."/>
            <person name="Binder M."/>
            <person name="Bloem J."/>
            <person name="Labutti K."/>
            <person name="Salamov A."/>
            <person name="Andreopoulos B."/>
            <person name="Baker S."/>
            <person name="Barry K."/>
            <person name="Bills G."/>
            <person name="Bluhm B."/>
            <person name="Cannon C."/>
            <person name="Castanera R."/>
            <person name="Culley D."/>
            <person name="Daum C."/>
            <person name="Ezra D."/>
            <person name="Gonzalez J."/>
            <person name="Henrissat B."/>
            <person name="Kuo A."/>
            <person name="Liang C."/>
            <person name="Lipzen A."/>
            <person name="Lutzoni F."/>
            <person name="Magnuson J."/>
            <person name="Mondo S."/>
            <person name="Nolan M."/>
            <person name="Ohm R."/>
            <person name="Pangilinan J."/>
            <person name="Park H.-J."/>
            <person name="Ramirez L."/>
            <person name="Alfaro M."/>
            <person name="Sun H."/>
            <person name="Tritt A."/>
            <person name="Yoshinaga Y."/>
            <person name="Zwiers L.-H."/>
            <person name="Turgeon B."/>
            <person name="Goodwin S."/>
            <person name="Spatafora J."/>
            <person name="Crous P."/>
            <person name="Grigoriev I."/>
        </authorList>
    </citation>
    <scope>NUCLEOTIDE SEQUENCE</scope>
    <source>
        <strain evidence="8">CBS 119925</strain>
    </source>
</reference>
<evidence type="ECO:0000256" key="7">
    <source>
        <dbReference type="SAM" id="Phobius"/>
    </source>
</evidence>
<dbReference type="GO" id="GO:0016020">
    <property type="term" value="C:membrane"/>
    <property type="evidence" value="ECO:0007669"/>
    <property type="project" value="UniProtKB-SubCell"/>
</dbReference>
<feature type="transmembrane region" description="Helical" evidence="7">
    <location>
        <begin position="16"/>
        <end position="36"/>
    </location>
</feature>
<dbReference type="InterPro" id="IPR000612">
    <property type="entry name" value="PMP3"/>
</dbReference>
<feature type="compositionally biased region" description="Low complexity" evidence="6">
    <location>
        <begin position="158"/>
        <end position="172"/>
    </location>
</feature>
<organism evidence="8 9">
    <name type="scientific">Sporormia fimetaria CBS 119925</name>
    <dbReference type="NCBI Taxonomy" id="1340428"/>
    <lineage>
        <taxon>Eukaryota</taxon>
        <taxon>Fungi</taxon>
        <taxon>Dikarya</taxon>
        <taxon>Ascomycota</taxon>
        <taxon>Pezizomycotina</taxon>
        <taxon>Dothideomycetes</taxon>
        <taxon>Pleosporomycetidae</taxon>
        <taxon>Pleosporales</taxon>
        <taxon>Sporormiaceae</taxon>
        <taxon>Sporormia</taxon>
    </lineage>
</organism>
<comment type="similarity">
    <text evidence="2">Belongs to the UPF0057 (PMP3) family.</text>
</comment>
<evidence type="ECO:0000256" key="5">
    <source>
        <dbReference type="ARBA" id="ARBA00023136"/>
    </source>
</evidence>
<evidence type="ECO:0000256" key="6">
    <source>
        <dbReference type="SAM" id="MobiDB-lite"/>
    </source>
</evidence>
<feature type="transmembrane region" description="Helical" evidence="7">
    <location>
        <begin position="48"/>
        <end position="71"/>
    </location>
</feature>
<dbReference type="EMBL" id="MU006593">
    <property type="protein sequence ID" value="KAF2743834.1"/>
    <property type="molecule type" value="Genomic_DNA"/>
</dbReference>
<evidence type="ECO:0000313" key="9">
    <source>
        <dbReference type="Proteomes" id="UP000799440"/>
    </source>
</evidence>
<feature type="region of interest" description="Disordered" evidence="6">
    <location>
        <begin position="149"/>
        <end position="261"/>
    </location>
</feature>
<feature type="compositionally biased region" description="Basic and acidic residues" evidence="6">
    <location>
        <begin position="252"/>
        <end position="261"/>
    </location>
</feature>
<keyword evidence="5 7" id="KW-0472">Membrane</keyword>
<evidence type="ECO:0000256" key="3">
    <source>
        <dbReference type="ARBA" id="ARBA00022692"/>
    </source>
</evidence>
<dbReference type="AlphaFoldDB" id="A0A6A6V285"/>
<keyword evidence="9" id="KW-1185">Reference proteome</keyword>
<proteinExistence type="inferred from homology"/>